<dbReference type="GO" id="GO:0043240">
    <property type="term" value="C:Fanconi anaemia nuclear complex"/>
    <property type="evidence" value="ECO:0007669"/>
    <property type="project" value="InterPro"/>
</dbReference>
<dbReference type="CDD" id="cd23831">
    <property type="entry name" value="DRWD-N_FANCL"/>
    <property type="match status" value="1"/>
</dbReference>
<name>A0A9P6G1J7_9FUNG</name>
<keyword evidence="5" id="KW-1185">Reference proteome</keyword>
<dbReference type="InterPro" id="IPR043898">
    <property type="entry name" value="FANCL_d2"/>
</dbReference>
<dbReference type="InterPro" id="IPR016135">
    <property type="entry name" value="UBQ-conjugating_enzyme/RWD"/>
</dbReference>
<dbReference type="InterPro" id="IPR026850">
    <property type="entry name" value="FANCL_C"/>
</dbReference>
<dbReference type="Proteomes" id="UP000780801">
    <property type="component" value="Unassembled WGS sequence"/>
</dbReference>
<dbReference type="Gene3D" id="3.30.40.10">
    <property type="entry name" value="Zinc/RING finger domain, C3HC4 (zinc finger)"/>
    <property type="match status" value="1"/>
</dbReference>
<organism evidence="4 5">
    <name type="scientific">Lunasporangiospora selenospora</name>
    <dbReference type="NCBI Taxonomy" id="979761"/>
    <lineage>
        <taxon>Eukaryota</taxon>
        <taxon>Fungi</taxon>
        <taxon>Fungi incertae sedis</taxon>
        <taxon>Mucoromycota</taxon>
        <taxon>Mortierellomycotina</taxon>
        <taxon>Mortierellomycetes</taxon>
        <taxon>Mortierellales</taxon>
        <taxon>Mortierellaceae</taxon>
        <taxon>Lunasporangiospora</taxon>
    </lineage>
</organism>
<comment type="caution">
    <text evidence="4">The sequence shown here is derived from an EMBL/GenBank/DDBJ whole genome shotgun (WGS) entry which is preliminary data.</text>
</comment>
<evidence type="ECO:0000313" key="5">
    <source>
        <dbReference type="Proteomes" id="UP000780801"/>
    </source>
</evidence>
<evidence type="ECO:0000259" key="3">
    <source>
        <dbReference type="Pfam" id="PF18891"/>
    </source>
</evidence>
<evidence type="ECO:0000313" key="4">
    <source>
        <dbReference type="EMBL" id="KAF9585314.1"/>
    </source>
</evidence>
<reference evidence="4" key="1">
    <citation type="journal article" date="2020" name="Fungal Divers.">
        <title>Resolving the Mortierellaceae phylogeny through synthesis of multi-gene phylogenetics and phylogenomics.</title>
        <authorList>
            <person name="Vandepol N."/>
            <person name="Liber J."/>
            <person name="Desiro A."/>
            <person name="Na H."/>
            <person name="Kennedy M."/>
            <person name="Barry K."/>
            <person name="Grigoriev I.V."/>
            <person name="Miller A.N."/>
            <person name="O'Donnell K."/>
            <person name="Stajich J.E."/>
            <person name="Bonito G."/>
        </authorList>
    </citation>
    <scope>NUCLEOTIDE SEQUENCE</scope>
    <source>
        <strain evidence="4">KOD1015</strain>
    </source>
</reference>
<dbReference type="InterPro" id="IPR026848">
    <property type="entry name" value="Fancl"/>
</dbReference>
<dbReference type="CDD" id="cd23832">
    <property type="entry name" value="DRWD-C_FANCL"/>
    <property type="match status" value="1"/>
</dbReference>
<dbReference type="InterPro" id="IPR013083">
    <property type="entry name" value="Znf_RING/FYVE/PHD"/>
</dbReference>
<dbReference type="PANTHER" id="PTHR13206:SF0">
    <property type="entry name" value="E3 UBIQUITIN-PROTEIN LIGASE FANCL"/>
    <property type="match status" value="1"/>
</dbReference>
<dbReference type="GO" id="GO:0036297">
    <property type="term" value="P:interstrand cross-link repair"/>
    <property type="evidence" value="ECO:0007669"/>
    <property type="project" value="InterPro"/>
</dbReference>
<dbReference type="GO" id="GO:0006513">
    <property type="term" value="P:protein monoubiquitination"/>
    <property type="evidence" value="ECO:0007669"/>
    <property type="project" value="TreeGrafter"/>
</dbReference>
<dbReference type="PANTHER" id="PTHR13206">
    <property type="entry name" value="UBIQUITIN LIGASE PROTEIN PHF9 FANCONI ANEMIA GROUP L PROTEIN"/>
    <property type="match status" value="1"/>
</dbReference>
<gene>
    <name evidence="4" type="ORF">BGW38_002927</name>
</gene>
<feature type="domain" description="FANCL C-terminal" evidence="1">
    <location>
        <begin position="252"/>
        <end position="293"/>
    </location>
</feature>
<dbReference type="EMBL" id="JAABOA010000207">
    <property type="protein sequence ID" value="KAF9585314.1"/>
    <property type="molecule type" value="Genomic_DNA"/>
</dbReference>
<evidence type="ECO:0000259" key="2">
    <source>
        <dbReference type="Pfam" id="PF18890"/>
    </source>
</evidence>
<dbReference type="SMART" id="SM01197">
    <property type="entry name" value="FANCL_C"/>
    <property type="match status" value="1"/>
</dbReference>
<dbReference type="Pfam" id="PF18890">
    <property type="entry name" value="FANCL_d2"/>
    <property type="match status" value="1"/>
</dbReference>
<feature type="domain" description="FANCL UBC-like" evidence="3">
    <location>
        <begin position="145"/>
        <end position="241"/>
    </location>
</feature>
<evidence type="ECO:0008006" key="6">
    <source>
        <dbReference type="Google" id="ProtNLM"/>
    </source>
</evidence>
<dbReference type="GO" id="GO:0061630">
    <property type="term" value="F:ubiquitin protein ligase activity"/>
    <property type="evidence" value="ECO:0007669"/>
    <property type="project" value="TreeGrafter"/>
</dbReference>
<dbReference type="OrthoDB" id="10263265at2759"/>
<dbReference type="Gene3D" id="3.10.110.20">
    <property type="entry name" value="RWD domain-like"/>
    <property type="match status" value="1"/>
</dbReference>
<dbReference type="Pfam" id="PF11793">
    <property type="entry name" value="FANCL_C"/>
    <property type="match status" value="1"/>
</dbReference>
<dbReference type="InterPro" id="IPR043003">
    <property type="entry name" value="FANCL_d3_sf"/>
</dbReference>
<proteinExistence type="predicted"/>
<feature type="domain" description="FANCL UBC-like" evidence="2">
    <location>
        <begin position="39"/>
        <end position="88"/>
    </location>
</feature>
<accession>A0A9P6G1J7</accession>
<dbReference type="AlphaFoldDB" id="A0A9P6G1J7"/>
<dbReference type="Pfam" id="PF18891">
    <property type="entry name" value="FANCL_d3"/>
    <property type="match status" value="1"/>
</dbReference>
<protein>
    <recommendedName>
        <fullName evidence="6">E3 ubiquitin-protein ligase FANCL</fullName>
    </recommendedName>
</protein>
<evidence type="ECO:0000259" key="1">
    <source>
        <dbReference type="Pfam" id="PF11793"/>
    </source>
</evidence>
<sequence>MDEAMDMESFLVELVDMLEVLICNSKREMDLERPVSFWPQVIEQLDAVGWDKVLQLNKDLSQVQIGLLDASQRNHILTIDFPPGYPAVPLAPRPLEIPKTESGDALNSLEHLAPSVTASQISGGHSTEIVDIVQQAESKLKLFQEFWDVMQDIDERTWVIDPEHPTRMDCMRRCALGNHCSVQMTIDPRNPRILPIIRLFGPTSAVEALRTKLHQNTGLWDSSELVCDNMQILLELDNGFPTPGNASKDELNIECGICYSYRFEGQIPNQLCSHQKCQQPFHRACLYEFHGHDATGRDFEA</sequence>
<dbReference type="InterPro" id="IPR044037">
    <property type="entry name" value="FANCL_d3"/>
</dbReference>
<dbReference type="Gene3D" id="3.10.110.10">
    <property type="entry name" value="Ubiquitin Conjugating Enzyme"/>
    <property type="match status" value="1"/>
</dbReference>